<feature type="compositionally biased region" description="Low complexity" evidence="3">
    <location>
        <begin position="325"/>
        <end position="334"/>
    </location>
</feature>
<feature type="compositionally biased region" description="Pro residues" evidence="3">
    <location>
        <begin position="242"/>
        <end position="253"/>
    </location>
</feature>
<organism evidence="5 6">
    <name type="scientific">Actinoalloteichus caeruleus DSM 43889</name>
    <dbReference type="NCBI Taxonomy" id="1120930"/>
    <lineage>
        <taxon>Bacteria</taxon>
        <taxon>Bacillati</taxon>
        <taxon>Actinomycetota</taxon>
        <taxon>Actinomycetes</taxon>
        <taxon>Pseudonocardiales</taxon>
        <taxon>Pseudonocardiaceae</taxon>
        <taxon>Actinoalloteichus</taxon>
        <taxon>Actinoalloteichus cyanogriseus</taxon>
    </lineage>
</organism>
<comment type="caution">
    <text evidence="5">The sequence shown here is derived from an EMBL/GenBank/DDBJ whole genome shotgun (WGS) entry which is preliminary data.</text>
</comment>
<evidence type="ECO:0000256" key="2">
    <source>
        <dbReference type="ARBA" id="ARBA00022679"/>
    </source>
</evidence>
<evidence type="ECO:0000313" key="5">
    <source>
        <dbReference type="EMBL" id="MCP2332098.1"/>
    </source>
</evidence>
<dbReference type="PANTHER" id="PTHR45947">
    <property type="entry name" value="SULFOQUINOVOSYL TRANSFERASE SQD2"/>
    <property type="match status" value="1"/>
</dbReference>
<reference evidence="5 6" key="1">
    <citation type="submission" date="2022-06" db="EMBL/GenBank/DDBJ databases">
        <title>Genomic Encyclopedia of Type Strains, Phase I: the one thousand microbial genomes (KMG-I) project.</title>
        <authorList>
            <person name="Kyrpides N."/>
        </authorList>
    </citation>
    <scope>NUCLEOTIDE SEQUENCE [LARGE SCALE GENOMIC DNA]</scope>
    <source>
        <strain evidence="5 6">DSM 43889</strain>
    </source>
</reference>
<name>A0ABT1JIV4_ACTCY</name>
<keyword evidence="6" id="KW-1185">Reference proteome</keyword>
<dbReference type="InterPro" id="IPR050194">
    <property type="entry name" value="Glycosyltransferase_grp1"/>
</dbReference>
<dbReference type="Proteomes" id="UP000791080">
    <property type="component" value="Unassembled WGS sequence"/>
</dbReference>
<dbReference type="SUPFAM" id="SSF53756">
    <property type="entry name" value="UDP-Glycosyltransferase/glycogen phosphorylase"/>
    <property type="match status" value="1"/>
</dbReference>
<feature type="compositionally biased region" description="Pro residues" evidence="3">
    <location>
        <begin position="523"/>
        <end position="554"/>
    </location>
</feature>
<dbReference type="InterPro" id="IPR028098">
    <property type="entry name" value="Glyco_trans_4-like_N"/>
</dbReference>
<dbReference type="PANTHER" id="PTHR45947:SF3">
    <property type="entry name" value="SULFOQUINOVOSYL TRANSFERASE SQD2"/>
    <property type="match status" value="1"/>
</dbReference>
<accession>A0ABT1JIV4</accession>
<gene>
    <name evidence="5" type="ORF">G443_002368</name>
</gene>
<keyword evidence="1" id="KW-0328">Glycosyltransferase</keyword>
<protein>
    <submittedName>
        <fullName evidence="5">Glycosyl transferase 4-like domain-containing protein</fullName>
    </submittedName>
</protein>
<feature type="domain" description="Glycosyltransferase subfamily 4-like N-terminal" evidence="4">
    <location>
        <begin position="15"/>
        <end position="198"/>
    </location>
</feature>
<dbReference type="Gene3D" id="3.40.50.2000">
    <property type="entry name" value="Glycogen Phosphorylase B"/>
    <property type="match status" value="1"/>
</dbReference>
<feature type="compositionally biased region" description="Polar residues" evidence="3">
    <location>
        <begin position="310"/>
        <end position="319"/>
    </location>
</feature>
<dbReference type="Pfam" id="PF13439">
    <property type="entry name" value="Glyco_transf_4"/>
    <property type="match status" value="1"/>
</dbReference>
<feature type="compositionally biased region" description="Low complexity" evidence="3">
    <location>
        <begin position="431"/>
        <end position="445"/>
    </location>
</feature>
<feature type="compositionally biased region" description="Low complexity" evidence="3">
    <location>
        <begin position="475"/>
        <end position="485"/>
    </location>
</feature>
<dbReference type="EMBL" id="AUBJ02000001">
    <property type="protein sequence ID" value="MCP2332098.1"/>
    <property type="molecule type" value="Genomic_DNA"/>
</dbReference>
<evidence type="ECO:0000256" key="1">
    <source>
        <dbReference type="ARBA" id="ARBA00022676"/>
    </source>
</evidence>
<keyword evidence="2" id="KW-0808">Transferase</keyword>
<feature type="compositionally biased region" description="Low complexity" evidence="3">
    <location>
        <begin position="506"/>
        <end position="522"/>
    </location>
</feature>
<feature type="compositionally biased region" description="Polar residues" evidence="3">
    <location>
        <begin position="283"/>
        <end position="299"/>
    </location>
</feature>
<sequence length="572" mass="59837">MRVLMLSWEYPPVVVGGLGRHVHALATRLARQGHEVVVLARHPAGSDATTHPTVEERREGVRVLRVAEDPPHLTFERDLVAWTLAMGHSMVREGMRLLRDWRPRVVHAHDWLVAHAATALADAADVPLVATLHATEAGRHSGWLSHSLNQQVHSVEWWLANRADLLITCSAAMRREVTHLFDVDAERVVVLHNGIDSHRWTGRPGTAALAAAPPPVPATGGAGASRDDTGGQRPPATRVAPAPEPPSPHPTAPVPRSRRAPPGGRDRPPWSSSDDWSGRRACRTSSPRCPRSAATTRAPRSSWRAAAGTRPSSWPTPSGTRWPRPSGSSGTSPTNSWRPCCPPPTPPSSPAGTSPSGSSPSKRRPPACRWSPPPPAASPRWSGTGAPASPSHPGTSPGWPRRSARSSTTRPPRASERTPRSPAWPPTSTGTASRRTPPASTRAPASAPPPCWDVRRSPRATCSAPGLTGPGRGRPGAPRHTPPGASADSHLDGVARRRPPAGGPALGEPGPVGQPATGVPATPSAPAPPAAEPPVPSAPPPAEPPVASSPPPAGPSGTRRRTTRAGIPAATA</sequence>
<feature type="compositionally biased region" description="Low complexity" evidence="3">
    <location>
        <begin position="350"/>
        <end position="360"/>
    </location>
</feature>
<evidence type="ECO:0000313" key="6">
    <source>
        <dbReference type="Proteomes" id="UP000791080"/>
    </source>
</evidence>
<feature type="compositionally biased region" description="Low complexity" evidence="3">
    <location>
        <begin position="202"/>
        <end position="211"/>
    </location>
</feature>
<feature type="region of interest" description="Disordered" evidence="3">
    <location>
        <begin position="197"/>
        <end position="572"/>
    </location>
</feature>
<evidence type="ECO:0000256" key="3">
    <source>
        <dbReference type="SAM" id="MobiDB-lite"/>
    </source>
</evidence>
<dbReference type="CDD" id="cd03801">
    <property type="entry name" value="GT4_PimA-like"/>
    <property type="match status" value="1"/>
</dbReference>
<feature type="compositionally biased region" description="Pro residues" evidence="3">
    <location>
        <begin position="340"/>
        <end position="349"/>
    </location>
</feature>
<evidence type="ECO:0000259" key="4">
    <source>
        <dbReference type="Pfam" id="PF13439"/>
    </source>
</evidence>
<proteinExistence type="predicted"/>